<evidence type="ECO:0000313" key="3">
    <source>
        <dbReference type="EMBL" id="EKG17213.1"/>
    </source>
</evidence>
<protein>
    <submittedName>
        <fullName evidence="3">F-box domain cyclin-like protein</fullName>
    </submittedName>
</protein>
<comment type="caution">
    <text evidence="3">The sequence shown here is derived from an EMBL/GenBank/DDBJ whole genome shotgun (WGS) entry which is preliminary data.</text>
</comment>
<dbReference type="HOGENOM" id="CLU_044875_0_0_1"/>
<reference evidence="3 4" key="1">
    <citation type="journal article" date="2012" name="BMC Genomics">
        <title>Tools to kill: Genome of one of the most destructive plant pathogenic fungi Macrophomina phaseolina.</title>
        <authorList>
            <person name="Islam M.S."/>
            <person name="Haque M.S."/>
            <person name="Islam M.M."/>
            <person name="Emdad E.M."/>
            <person name="Halim A."/>
            <person name="Hossen Q.M.M."/>
            <person name="Hossain M.Z."/>
            <person name="Ahmed B."/>
            <person name="Rahim S."/>
            <person name="Rahman M.S."/>
            <person name="Alam M.M."/>
            <person name="Hou S."/>
            <person name="Wan X."/>
            <person name="Saito J.A."/>
            <person name="Alam M."/>
        </authorList>
    </citation>
    <scope>NUCLEOTIDE SEQUENCE [LARGE SCALE GENOMIC DNA]</scope>
    <source>
        <strain evidence="3 4">MS6</strain>
    </source>
</reference>
<evidence type="ECO:0000259" key="2">
    <source>
        <dbReference type="PROSITE" id="PS50181"/>
    </source>
</evidence>
<evidence type="ECO:0000256" key="1">
    <source>
        <dbReference type="SAM" id="MobiDB-lite"/>
    </source>
</evidence>
<evidence type="ECO:0000313" key="4">
    <source>
        <dbReference type="Proteomes" id="UP000007129"/>
    </source>
</evidence>
<feature type="region of interest" description="Disordered" evidence="1">
    <location>
        <begin position="128"/>
        <end position="155"/>
    </location>
</feature>
<accession>K2RR66</accession>
<proteinExistence type="predicted"/>
<sequence>MVPEAERIGFLSLPNELLIHILNSLPTPDILPLTTVSHRLYAVILRIVHNRLIAAANLHEQDHTLLLECYHPSAKLTEPPLYCRYLGTEGLDAQDPDFDEQDLVGRLGYLRSRYSRFRPFREGPETYFTRTRPGDIPGSRTHPSSSGPRYTGGGYNDDELVRQVVSLESEERFTQLCAVINLIKRGPRNGLFRSFVEVEDSVLRVFRDWLREMAAPAPNGEPQLQPQSASTSRKGAAKKAEDDVADGKRLLWVGPARNVGLKFRVRERRFRRDNPILILADEETAVSYDIEYEELLVRTSHLLLTFENSLLDQDNQPGRRAVVFGSFG</sequence>
<name>K2RR66_MACPH</name>
<feature type="region of interest" description="Disordered" evidence="1">
    <location>
        <begin position="216"/>
        <end position="242"/>
    </location>
</feature>
<dbReference type="EMBL" id="AHHD01000253">
    <property type="protein sequence ID" value="EKG17213.1"/>
    <property type="molecule type" value="Genomic_DNA"/>
</dbReference>
<dbReference type="SUPFAM" id="SSF81383">
    <property type="entry name" value="F-box domain"/>
    <property type="match status" value="1"/>
</dbReference>
<dbReference type="eggNOG" id="ENOG502SGAZ">
    <property type="taxonomic scope" value="Eukaryota"/>
</dbReference>
<dbReference type="PROSITE" id="PS50181">
    <property type="entry name" value="FBOX"/>
    <property type="match status" value="1"/>
</dbReference>
<feature type="domain" description="F-box" evidence="2">
    <location>
        <begin position="7"/>
        <end position="56"/>
    </location>
</feature>
<dbReference type="Proteomes" id="UP000007129">
    <property type="component" value="Unassembled WGS sequence"/>
</dbReference>
<dbReference type="SMART" id="SM00256">
    <property type="entry name" value="FBOX"/>
    <property type="match status" value="1"/>
</dbReference>
<organism evidence="3 4">
    <name type="scientific">Macrophomina phaseolina (strain MS6)</name>
    <name type="common">Charcoal rot fungus</name>
    <dbReference type="NCBI Taxonomy" id="1126212"/>
    <lineage>
        <taxon>Eukaryota</taxon>
        <taxon>Fungi</taxon>
        <taxon>Dikarya</taxon>
        <taxon>Ascomycota</taxon>
        <taxon>Pezizomycotina</taxon>
        <taxon>Dothideomycetes</taxon>
        <taxon>Dothideomycetes incertae sedis</taxon>
        <taxon>Botryosphaeriales</taxon>
        <taxon>Botryosphaeriaceae</taxon>
        <taxon>Macrophomina</taxon>
    </lineage>
</organism>
<feature type="compositionally biased region" description="Polar residues" evidence="1">
    <location>
        <begin position="222"/>
        <end position="233"/>
    </location>
</feature>
<dbReference type="Pfam" id="PF12937">
    <property type="entry name" value="F-box-like"/>
    <property type="match status" value="1"/>
</dbReference>
<dbReference type="InterPro" id="IPR001810">
    <property type="entry name" value="F-box_dom"/>
</dbReference>
<dbReference type="VEuPathDB" id="FungiDB:MPH_05591"/>
<dbReference type="OrthoDB" id="9981546at2759"/>
<gene>
    <name evidence="3" type="ORF">MPH_05591</name>
</gene>
<dbReference type="AlphaFoldDB" id="K2RR66"/>
<dbReference type="InterPro" id="IPR036047">
    <property type="entry name" value="F-box-like_dom_sf"/>
</dbReference>
<dbReference type="InParanoid" id="K2RR66"/>